<evidence type="ECO:0000313" key="2">
    <source>
        <dbReference type="EMBL" id="KGQ29600.1"/>
    </source>
</evidence>
<proteinExistence type="predicted"/>
<protein>
    <submittedName>
        <fullName evidence="2">Uncharacterized protein</fullName>
    </submittedName>
</protein>
<dbReference type="EMBL" id="JPXS01000069">
    <property type="protein sequence ID" value="KGQ29600.1"/>
    <property type="molecule type" value="Genomic_DNA"/>
</dbReference>
<comment type="caution">
    <text evidence="2">The sequence shown here is derived from an EMBL/GenBank/DDBJ whole genome shotgun (WGS) entry which is preliminary data.</text>
</comment>
<dbReference type="Proteomes" id="UP000030526">
    <property type="component" value="Unassembled WGS sequence"/>
</dbReference>
<sequence>MKKMIFPFLLLISFFVNAKSVQYSVKDLYGDWHCQIEHKEHNAKVLADYRLHKNGTAQIFSMFMFPEKTLPDATFLGVLYYSYAMTGKWALVKNDIIIDIKDVIKVQNESNYLVKQEIERNAELKQIAERFVEQIKQRKLSGITDRQQIHIKSFEKEDKVKDAIMIANNKTQGFCTRPLNPAIWSESFKQVFP</sequence>
<feature type="chain" id="PRO_5001997052" evidence="1">
    <location>
        <begin position="19"/>
        <end position="193"/>
    </location>
</feature>
<keyword evidence="1" id="KW-0732">Signal</keyword>
<accession>A0A0A2XG38</accession>
<dbReference type="AlphaFoldDB" id="A0A0A2XG38"/>
<feature type="signal peptide" evidence="1">
    <location>
        <begin position="1"/>
        <end position="18"/>
    </location>
</feature>
<evidence type="ECO:0000256" key="1">
    <source>
        <dbReference type="SAM" id="SignalP"/>
    </source>
</evidence>
<evidence type="ECO:0000313" key="3">
    <source>
        <dbReference type="Proteomes" id="UP000030526"/>
    </source>
</evidence>
<organism evidence="2 3">
    <name type="scientific">Gallibacterium anatis</name>
    <dbReference type="NCBI Taxonomy" id="750"/>
    <lineage>
        <taxon>Bacteria</taxon>
        <taxon>Pseudomonadati</taxon>
        <taxon>Pseudomonadota</taxon>
        <taxon>Gammaproteobacteria</taxon>
        <taxon>Pasteurellales</taxon>
        <taxon>Pasteurellaceae</taxon>
        <taxon>Gallibacterium</taxon>
    </lineage>
</organism>
<reference evidence="2 3" key="1">
    <citation type="submission" date="2014-08" db="EMBL/GenBank/DDBJ databases">
        <title>Chaperone-usher fimbriae in a diverse selection of Gallibacterium genomes.</title>
        <authorList>
            <person name="Kudirkiene E."/>
            <person name="Bager R.J."/>
            <person name="Johnson T.J."/>
            <person name="Bojesen A.M."/>
        </authorList>
    </citation>
    <scope>NUCLEOTIDE SEQUENCE [LARGE SCALE GENOMIC DNA]</scope>
    <source>
        <strain evidence="2 3">20558/3kl.</strain>
    </source>
</reference>
<dbReference type="RefSeq" id="WP_039084866.1">
    <property type="nucleotide sequence ID" value="NZ_JPXS01000069.1"/>
</dbReference>
<gene>
    <name evidence="2" type="ORF">JP32_10955</name>
</gene>
<name>A0A0A2XG38_9PAST</name>